<dbReference type="PROSITE" id="PS51257">
    <property type="entry name" value="PROKAR_LIPOPROTEIN"/>
    <property type="match status" value="1"/>
</dbReference>
<dbReference type="EMBL" id="CP017675">
    <property type="protein sequence ID" value="APB35053.1"/>
    <property type="molecule type" value="Genomic_DNA"/>
</dbReference>
<dbReference type="STRING" id="1188229.GlitD10_2710"/>
<keyword evidence="2" id="KW-1185">Reference proteome</keyword>
<reference evidence="1 2" key="1">
    <citation type="submission" date="2016-10" db="EMBL/GenBank/DDBJ databases">
        <title>Description of Gloeomargarita lithophora gen. nov., sp. nov., a thylakoid-bearing basal-branching cyanobacterium with intracellular carbonates, and proposal for Gloeomargaritales ord. nov.</title>
        <authorList>
            <person name="Moreira D."/>
            <person name="Tavera R."/>
            <person name="Benzerara K."/>
            <person name="Skouri-Panet F."/>
            <person name="Couradeau E."/>
            <person name="Gerard E."/>
            <person name="Loussert C."/>
            <person name="Novelo E."/>
            <person name="Zivanovic Y."/>
            <person name="Lopez-Garcia P."/>
        </authorList>
    </citation>
    <scope>NUCLEOTIDE SEQUENCE [LARGE SCALE GENOMIC DNA]</scope>
    <source>
        <strain evidence="1 2">D10</strain>
    </source>
</reference>
<accession>A0A1J0AGJ9</accession>
<dbReference type="KEGG" id="glt:GlitD10_2710"/>
<dbReference type="AlphaFoldDB" id="A0A1J0AGJ9"/>
<proteinExistence type="predicted"/>
<evidence type="ECO:0008006" key="3">
    <source>
        <dbReference type="Google" id="ProtNLM"/>
    </source>
</evidence>
<protein>
    <recommendedName>
        <fullName evidence="3">Lipoprotein</fullName>
    </recommendedName>
</protein>
<evidence type="ECO:0000313" key="1">
    <source>
        <dbReference type="EMBL" id="APB35053.1"/>
    </source>
</evidence>
<evidence type="ECO:0000313" key="2">
    <source>
        <dbReference type="Proteomes" id="UP000180235"/>
    </source>
</evidence>
<sequence length="179" mass="20091">MKSWWWGIGVGLLVSSCQLGTRWQMVQGDRFQVNFPGTPQQEQRTLETGVGEVATQAWGVNRPRGSYAVVFTDYDQPVVRLAHSPLVWEQLKAQAQQRVQGRVTQERQVTLGNHPGREMIVTIPPERLTGGGVAKVQFYFVGQRVYGLYAIVPQEHQQDLAPFFDSFQVTNNPVPAPAN</sequence>
<organism evidence="1 2">
    <name type="scientific">Gloeomargarita lithophora Alchichica-D10</name>
    <dbReference type="NCBI Taxonomy" id="1188229"/>
    <lineage>
        <taxon>Bacteria</taxon>
        <taxon>Bacillati</taxon>
        <taxon>Cyanobacteriota</taxon>
        <taxon>Cyanophyceae</taxon>
        <taxon>Gloeomargaritales</taxon>
        <taxon>Gloeomargaritaceae</taxon>
        <taxon>Gloeomargarita</taxon>
    </lineage>
</organism>
<dbReference type="RefSeq" id="WP_071455398.1">
    <property type="nucleotide sequence ID" value="NZ_CP017675.1"/>
</dbReference>
<gene>
    <name evidence="1" type="ORF">GlitD10_2710</name>
</gene>
<name>A0A1J0AGJ9_9CYAN</name>
<dbReference type="Proteomes" id="UP000180235">
    <property type="component" value="Chromosome"/>
</dbReference>